<dbReference type="GO" id="GO:0046872">
    <property type="term" value="F:metal ion binding"/>
    <property type="evidence" value="ECO:0007669"/>
    <property type="project" value="InterPro"/>
</dbReference>
<evidence type="ECO:0000256" key="1">
    <source>
        <dbReference type="ARBA" id="ARBA00023015"/>
    </source>
</evidence>
<dbReference type="CDD" id="cd01104">
    <property type="entry name" value="HTH_MlrA-CarA"/>
    <property type="match status" value="1"/>
</dbReference>
<dbReference type="KEGG" id="psti:SOO65_17540"/>
<keyword evidence="6" id="KW-1185">Reference proteome</keyword>
<evidence type="ECO:0000256" key="2">
    <source>
        <dbReference type="ARBA" id="ARBA00023125"/>
    </source>
</evidence>
<evidence type="ECO:0000313" key="6">
    <source>
        <dbReference type="Proteomes" id="UP001324634"/>
    </source>
</evidence>
<accession>A0AAX4HMR0</accession>
<evidence type="ECO:0000313" key="5">
    <source>
        <dbReference type="EMBL" id="WPU64501.1"/>
    </source>
</evidence>
<dbReference type="PANTHER" id="PTHR30204">
    <property type="entry name" value="REDOX-CYCLING DRUG-SENSING TRANSCRIPTIONAL ACTIVATOR SOXR"/>
    <property type="match status" value="1"/>
</dbReference>
<dbReference type="GO" id="GO:0003677">
    <property type="term" value="F:DNA binding"/>
    <property type="evidence" value="ECO:0007669"/>
    <property type="project" value="UniProtKB-KW"/>
</dbReference>
<dbReference type="InterPro" id="IPR000551">
    <property type="entry name" value="MerR-type_HTH_dom"/>
</dbReference>
<dbReference type="Pfam" id="PF13411">
    <property type="entry name" value="MerR_1"/>
    <property type="match status" value="1"/>
</dbReference>
<dbReference type="EMBL" id="CP139487">
    <property type="protein sequence ID" value="WPU64501.1"/>
    <property type="molecule type" value="Genomic_DNA"/>
</dbReference>
<dbReference type="PROSITE" id="PS50937">
    <property type="entry name" value="HTH_MERR_2"/>
    <property type="match status" value="1"/>
</dbReference>
<gene>
    <name evidence="5" type="ORF">SOO65_17540</name>
</gene>
<sequence>MQYFNIQVASQLSGVASATIRAWEKRYNAVVPERADNKHRLYSEKDIEKLALLFKLTEIGQSIGKIAHLELEELKLVFTNLMHRPYDELQLVTPHHEKIEYDKILNNFQIALSAYKLDIISHEMEKARTLLSPRDLCLNVLVPLFQAIGTKVSHGELSIAQEHTLSAIVGFHVGQMIGQHYQKKQVKEDLILISTPEGELHEIGILASALLCVHHSIKFIFMGPNMPAESLAQAANALKCRAILLGTTRSEINERQSLVSYLQDLSTKLQVGSEIWVGGNLKPSTREELDKRKISFFPSLEALDDCLSRY</sequence>
<name>A0AAX4HMR0_9BACT</name>
<keyword evidence="1" id="KW-0805">Transcription regulation</keyword>
<reference evidence="5 6" key="1">
    <citation type="submission" date="2023-11" db="EMBL/GenBank/DDBJ databases">
        <title>Peredibacter starrii A3.12.</title>
        <authorList>
            <person name="Mitchell R.J."/>
        </authorList>
    </citation>
    <scope>NUCLEOTIDE SEQUENCE [LARGE SCALE GENOMIC DNA]</scope>
    <source>
        <strain evidence="5 6">A3.12</strain>
    </source>
</reference>
<dbReference type="Gene3D" id="1.10.1660.10">
    <property type="match status" value="1"/>
</dbReference>
<keyword evidence="2" id="KW-0238">DNA-binding</keyword>
<dbReference type="AlphaFoldDB" id="A0AAX4HMR0"/>
<dbReference type="Gene3D" id="3.40.50.280">
    <property type="entry name" value="Cobalamin-binding domain"/>
    <property type="match status" value="1"/>
</dbReference>
<dbReference type="InterPro" id="IPR009061">
    <property type="entry name" value="DNA-bd_dom_put_sf"/>
</dbReference>
<evidence type="ECO:0000256" key="3">
    <source>
        <dbReference type="ARBA" id="ARBA00023163"/>
    </source>
</evidence>
<dbReference type="InterPro" id="IPR047057">
    <property type="entry name" value="MerR_fam"/>
</dbReference>
<keyword evidence="3" id="KW-0804">Transcription</keyword>
<dbReference type="Pfam" id="PF02607">
    <property type="entry name" value="B12-binding_2"/>
    <property type="match status" value="1"/>
</dbReference>
<dbReference type="SUPFAM" id="SSF46955">
    <property type="entry name" value="Putative DNA-binding domain"/>
    <property type="match status" value="1"/>
</dbReference>
<dbReference type="InterPro" id="IPR036724">
    <property type="entry name" value="Cobalamin-bd_sf"/>
</dbReference>
<dbReference type="GO" id="GO:0003700">
    <property type="term" value="F:DNA-binding transcription factor activity"/>
    <property type="evidence" value="ECO:0007669"/>
    <property type="project" value="InterPro"/>
</dbReference>
<dbReference type="SMART" id="SM00422">
    <property type="entry name" value="HTH_MERR"/>
    <property type="match status" value="1"/>
</dbReference>
<organism evidence="5 6">
    <name type="scientific">Peredibacter starrii</name>
    <dbReference type="NCBI Taxonomy" id="28202"/>
    <lineage>
        <taxon>Bacteria</taxon>
        <taxon>Pseudomonadati</taxon>
        <taxon>Bdellovibrionota</taxon>
        <taxon>Bacteriovoracia</taxon>
        <taxon>Bacteriovoracales</taxon>
        <taxon>Bacteriovoracaceae</taxon>
        <taxon>Peredibacter</taxon>
    </lineage>
</organism>
<dbReference type="Gene3D" id="1.10.1240.10">
    <property type="entry name" value="Methionine synthase domain"/>
    <property type="match status" value="1"/>
</dbReference>
<dbReference type="SUPFAM" id="SSF52242">
    <property type="entry name" value="Cobalamin (vitamin B12)-binding domain"/>
    <property type="match status" value="1"/>
</dbReference>
<dbReference type="GO" id="GO:0031419">
    <property type="term" value="F:cobalamin binding"/>
    <property type="evidence" value="ECO:0007669"/>
    <property type="project" value="InterPro"/>
</dbReference>
<proteinExistence type="predicted"/>
<dbReference type="PANTHER" id="PTHR30204:SF67">
    <property type="entry name" value="HTH-TYPE TRANSCRIPTIONAL REGULATOR MLRA-RELATED"/>
    <property type="match status" value="1"/>
</dbReference>
<protein>
    <submittedName>
        <fullName evidence="5">MerR family transcriptional regulator</fullName>
    </submittedName>
</protein>
<dbReference type="RefSeq" id="WP_321393415.1">
    <property type="nucleotide sequence ID" value="NZ_CP139487.1"/>
</dbReference>
<dbReference type="Proteomes" id="UP001324634">
    <property type="component" value="Chromosome"/>
</dbReference>
<dbReference type="InterPro" id="IPR036594">
    <property type="entry name" value="Meth_synthase_dom"/>
</dbReference>
<feature type="domain" description="HTH merR-type" evidence="4">
    <location>
        <begin position="3"/>
        <end position="72"/>
    </location>
</feature>
<dbReference type="InterPro" id="IPR003759">
    <property type="entry name" value="Cbl-bd_cap"/>
</dbReference>
<evidence type="ECO:0000259" key="4">
    <source>
        <dbReference type="PROSITE" id="PS50937"/>
    </source>
</evidence>